<sequence length="29" mass="3210">GKPKESFDQTIVGDIKITLDLGDKHPNEN</sequence>
<feature type="non-terminal residue" evidence="1">
    <location>
        <position position="1"/>
    </location>
</feature>
<reference evidence="1" key="1">
    <citation type="submission" date="2020-05" db="EMBL/GenBank/DDBJ databases">
        <authorList>
            <person name="Chiriac C."/>
            <person name="Salcher M."/>
            <person name="Ghai R."/>
            <person name="Kavagutti S V."/>
        </authorList>
    </citation>
    <scope>NUCLEOTIDE SEQUENCE</scope>
</reference>
<dbReference type="EMBL" id="LR796962">
    <property type="protein sequence ID" value="CAB4178217.1"/>
    <property type="molecule type" value="Genomic_DNA"/>
</dbReference>
<gene>
    <name evidence="1" type="ORF">UFOVP1015_51</name>
</gene>
<protein>
    <submittedName>
        <fullName evidence="1">Uncharacterized protein</fullName>
    </submittedName>
</protein>
<proteinExistence type="predicted"/>
<name>A0A6J5Q766_9CAUD</name>
<accession>A0A6J5Q766</accession>
<evidence type="ECO:0000313" key="1">
    <source>
        <dbReference type="EMBL" id="CAB4178217.1"/>
    </source>
</evidence>
<organism evidence="1">
    <name type="scientific">uncultured Caudovirales phage</name>
    <dbReference type="NCBI Taxonomy" id="2100421"/>
    <lineage>
        <taxon>Viruses</taxon>
        <taxon>Duplodnaviria</taxon>
        <taxon>Heunggongvirae</taxon>
        <taxon>Uroviricota</taxon>
        <taxon>Caudoviricetes</taxon>
        <taxon>Peduoviridae</taxon>
        <taxon>Maltschvirus</taxon>
        <taxon>Maltschvirus maltsch</taxon>
    </lineage>
</organism>